<dbReference type="Gene3D" id="1.10.10.10">
    <property type="entry name" value="Winged helix-like DNA-binding domain superfamily/Winged helix DNA-binding domain"/>
    <property type="match status" value="1"/>
</dbReference>
<dbReference type="SUPFAM" id="SSF46894">
    <property type="entry name" value="C-terminal effector domain of the bipartite response regulators"/>
    <property type="match status" value="1"/>
</dbReference>
<evidence type="ECO:0000313" key="4">
    <source>
        <dbReference type="Proteomes" id="UP000032735"/>
    </source>
</evidence>
<dbReference type="GO" id="GO:0003677">
    <property type="term" value="F:DNA binding"/>
    <property type="evidence" value="ECO:0007669"/>
    <property type="project" value="UniProtKB-KW"/>
</dbReference>
<dbReference type="STRING" id="1354304.XPG1_0783"/>
<keyword evidence="1" id="KW-0238">DNA-binding</keyword>
<dbReference type="CDD" id="cd06170">
    <property type="entry name" value="LuxR_C_like"/>
    <property type="match status" value="1"/>
</dbReference>
<protein>
    <submittedName>
        <fullName evidence="3">LuxR-family transcriptional regulator</fullName>
    </submittedName>
</protein>
<dbReference type="OrthoDB" id="6191871at2"/>
<dbReference type="GO" id="GO:0006355">
    <property type="term" value="P:regulation of DNA-templated transcription"/>
    <property type="evidence" value="ECO:0007669"/>
    <property type="project" value="InterPro"/>
</dbReference>
<feature type="domain" description="HTH luxR-type" evidence="2">
    <location>
        <begin position="153"/>
        <end position="210"/>
    </location>
</feature>
<proteinExistence type="predicted"/>
<name>A0A068QZQ4_9GAMM</name>
<dbReference type="RefSeq" id="WP_045957857.1">
    <property type="nucleotide sequence ID" value="NZ_FO704551.1"/>
</dbReference>
<keyword evidence="4" id="KW-1185">Reference proteome</keyword>
<evidence type="ECO:0000259" key="2">
    <source>
        <dbReference type="SMART" id="SM00421"/>
    </source>
</evidence>
<evidence type="ECO:0000256" key="1">
    <source>
        <dbReference type="ARBA" id="ARBA00023125"/>
    </source>
</evidence>
<dbReference type="InterPro" id="IPR000792">
    <property type="entry name" value="Tscrpt_reg_LuxR_C"/>
</dbReference>
<dbReference type="InterPro" id="IPR016032">
    <property type="entry name" value="Sig_transdc_resp-reg_C-effctor"/>
</dbReference>
<gene>
    <name evidence="3" type="ORF">XPG1_0783</name>
</gene>
<accession>A0A068QZQ4</accession>
<reference evidence="3 4" key="1">
    <citation type="submission" date="2013-07" db="EMBL/GenBank/DDBJ databases">
        <authorList>
            <person name="Genoscope - CEA"/>
        </authorList>
    </citation>
    <scope>NUCLEOTIDE SEQUENCE [LARGE SCALE GENOMIC DNA]</scope>
    <source>
        <strain evidence="3 4">G6</strain>
    </source>
</reference>
<dbReference type="KEGG" id="xpo:XPG1_0783"/>
<dbReference type="InterPro" id="IPR036388">
    <property type="entry name" value="WH-like_DNA-bd_sf"/>
</dbReference>
<dbReference type="HOGENOM" id="CLU_075576_1_0_6"/>
<evidence type="ECO:0000313" key="3">
    <source>
        <dbReference type="EMBL" id="CDG20438.1"/>
    </source>
</evidence>
<dbReference type="AlphaFoldDB" id="A0A068QZQ4"/>
<dbReference type="Pfam" id="PF00196">
    <property type="entry name" value="GerE"/>
    <property type="match status" value="1"/>
</dbReference>
<sequence length="231" mass="27333">MSLSYKNNEPYFKGIIAMTEHLREPWGIKDLCSRHIYMNKAAYLYTNTPKHFEVEGKLDCEFPTDWSDDQFSHDLKEHDRRTEESKDSVSIIETHYWYGKDCLTPFISEKFPVYNAEKKCIGIVWNAKPLNSFSPLKYINHHKPSVITTEATTGLFTQSELDIIFLMLQRRSNKEIAQIYNVSRKTIENRVYNIYQKADVHSIQQFEEFCRQLQLDSYIPERLIKKGVLFI</sequence>
<dbReference type="EMBL" id="FO704551">
    <property type="protein sequence ID" value="CDG20438.1"/>
    <property type="molecule type" value="Genomic_DNA"/>
</dbReference>
<organism evidence="3 4">
    <name type="scientific">Xenorhabdus poinarii G6</name>
    <dbReference type="NCBI Taxonomy" id="1354304"/>
    <lineage>
        <taxon>Bacteria</taxon>
        <taxon>Pseudomonadati</taxon>
        <taxon>Pseudomonadota</taxon>
        <taxon>Gammaproteobacteria</taxon>
        <taxon>Enterobacterales</taxon>
        <taxon>Morganellaceae</taxon>
        <taxon>Xenorhabdus</taxon>
    </lineage>
</organism>
<dbReference type="Proteomes" id="UP000032735">
    <property type="component" value="Chromosome"/>
</dbReference>
<dbReference type="SMART" id="SM00421">
    <property type="entry name" value="HTH_LUXR"/>
    <property type="match status" value="1"/>
</dbReference>